<reference evidence="2" key="1">
    <citation type="journal article" date="2019" name="Int. J. Syst. Evol. Microbiol.">
        <title>The Global Catalogue of Microorganisms (GCM) 10K type strain sequencing project: providing services to taxonomists for standard genome sequencing and annotation.</title>
        <authorList>
            <consortium name="The Broad Institute Genomics Platform"/>
            <consortium name="The Broad Institute Genome Sequencing Center for Infectious Disease"/>
            <person name="Wu L."/>
            <person name="Ma J."/>
        </authorList>
    </citation>
    <scope>NUCLEOTIDE SEQUENCE [LARGE SCALE GENOMIC DNA]</scope>
    <source>
        <strain evidence="2">JCM 4505</strain>
    </source>
</reference>
<protein>
    <submittedName>
        <fullName evidence="1">Uncharacterized protein</fullName>
    </submittedName>
</protein>
<dbReference type="EMBL" id="BAAABV010000012">
    <property type="protein sequence ID" value="GAA0280933.1"/>
    <property type="molecule type" value="Genomic_DNA"/>
</dbReference>
<dbReference type="Proteomes" id="UP001501867">
    <property type="component" value="Unassembled WGS sequence"/>
</dbReference>
<name>A0ABP3EVL6_9ACTN</name>
<accession>A0ABP3EVL6</accession>
<comment type="caution">
    <text evidence="1">The sequence shown here is derived from an EMBL/GenBank/DDBJ whole genome shotgun (WGS) entry which is preliminary data.</text>
</comment>
<evidence type="ECO:0000313" key="1">
    <source>
        <dbReference type="EMBL" id="GAA0280933.1"/>
    </source>
</evidence>
<proteinExistence type="predicted"/>
<sequence>MSETVVVYEYDRPGAAHPAGEPAPEDVLRVHAASTAPGRHDVRGPRTLCGRDTFAMETASWRPSEHPGSPWYPEAYADRVCPACADAAGEA</sequence>
<evidence type="ECO:0000313" key="2">
    <source>
        <dbReference type="Proteomes" id="UP001501867"/>
    </source>
</evidence>
<dbReference type="RefSeq" id="WP_344155360.1">
    <property type="nucleotide sequence ID" value="NZ_BAAABV010000012.1"/>
</dbReference>
<organism evidence="1 2">
    <name type="scientific">Streptomyces polychromogenes</name>
    <dbReference type="NCBI Taxonomy" id="67342"/>
    <lineage>
        <taxon>Bacteria</taxon>
        <taxon>Bacillati</taxon>
        <taxon>Actinomycetota</taxon>
        <taxon>Actinomycetes</taxon>
        <taxon>Kitasatosporales</taxon>
        <taxon>Streptomycetaceae</taxon>
        <taxon>Streptomyces</taxon>
    </lineage>
</organism>
<keyword evidence="2" id="KW-1185">Reference proteome</keyword>
<gene>
    <name evidence="1" type="ORF">GCM10010302_18380</name>
</gene>